<evidence type="ECO:0000313" key="2">
    <source>
        <dbReference type="Proteomes" id="UP000583556"/>
    </source>
</evidence>
<protein>
    <submittedName>
        <fullName evidence="1">Uncharacterized protein</fullName>
    </submittedName>
</protein>
<dbReference type="EMBL" id="JABBGM010000003">
    <property type="protein sequence ID" value="NML93784.1"/>
    <property type="molecule type" value="Genomic_DNA"/>
</dbReference>
<accession>A0A7Y0BNV1</accession>
<dbReference type="AlphaFoldDB" id="A0A7Y0BNV1"/>
<keyword evidence="2" id="KW-1185">Reference proteome</keyword>
<evidence type="ECO:0000313" key="1">
    <source>
        <dbReference type="EMBL" id="NML93784.1"/>
    </source>
</evidence>
<dbReference type="Proteomes" id="UP000583556">
    <property type="component" value="Unassembled WGS sequence"/>
</dbReference>
<proteinExistence type="predicted"/>
<sequence length="209" mass="24116">MTKKQSPETIAKRNASLAAWRAANPERYRERQAKCAEKLRAYTQTKEFAAKSSARMKARHADPEWQKVRNARSSKTMKRTWEEQRERMLSANKDNFIKNQSAAVGIFSSASEEKKRVAARWIMRRAQSALRTDTEFNELWVYTHERLRAEKPYEGDHDSSNYLDYLSWLGKATTSDPAICDLAGRFLRDAIPRAASEWRAAQEAQRAVG</sequence>
<reference evidence="1 2" key="1">
    <citation type="submission" date="2020-04" db="EMBL/GenBank/DDBJ databases">
        <title>Novosphingobium sp. TW-4 isolated from soil.</title>
        <authorList>
            <person name="Dahal R.H."/>
            <person name="Chaudhary D.K."/>
        </authorList>
    </citation>
    <scope>NUCLEOTIDE SEQUENCE [LARGE SCALE GENOMIC DNA]</scope>
    <source>
        <strain evidence="1 2">TW-4</strain>
    </source>
</reference>
<organism evidence="1 2">
    <name type="scientific">Novosphingobium olei</name>
    <dbReference type="NCBI Taxonomy" id="2728851"/>
    <lineage>
        <taxon>Bacteria</taxon>
        <taxon>Pseudomonadati</taxon>
        <taxon>Pseudomonadota</taxon>
        <taxon>Alphaproteobacteria</taxon>
        <taxon>Sphingomonadales</taxon>
        <taxon>Sphingomonadaceae</taxon>
        <taxon>Novosphingobium</taxon>
    </lineage>
</organism>
<dbReference type="RefSeq" id="WP_169493049.1">
    <property type="nucleotide sequence ID" value="NZ_JABBGM010000003.1"/>
</dbReference>
<name>A0A7Y0BNV1_9SPHN</name>
<comment type="caution">
    <text evidence="1">The sequence shown here is derived from an EMBL/GenBank/DDBJ whole genome shotgun (WGS) entry which is preliminary data.</text>
</comment>
<gene>
    <name evidence="1" type="ORF">HHL27_08905</name>
</gene>